<feature type="transmembrane region" description="Helical" evidence="6">
    <location>
        <begin position="6"/>
        <end position="23"/>
    </location>
</feature>
<evidence type="ECO:0000256" key="6">
    <source>
        <dbReference type="SAM" id="Phobius"/>
    </source>
</evidence>
<dbReference type="Gene3D" id="3.40.30.10">
    <property type="entry name" value="Glutaredoxin"/>
    <property type="match status" value="1"/>
</dbReference>
<evidence type="ECO:0000259" key="7">
    <source>
        <dbReference type="Pfam" id="PF07291"/>
    </source>
</evidence>
<keyword evidence="2 6" id="KW-0812">Transmembrane</keyword>
<keyword evidence="9" id="KW-1185">Reference proteome</keyword>
<keyword evidence="4 6" id="KW-0472">Membrane</keyword>
<dbReference type="AlphaFoldDB" id="A0A4R5AQQ3"/>
<evidence type="ECO:0000256" key="3">
    <source>
        <dbReference type="ARBA" id="ARBA00022989"/>
    </source>
</evidence>
<dbReference type="OrthoDB" id="3679622at2"/>
<comment type="subcellular location">
    <subcellularLocation>
        <location evidence="1">Membrane</location>
        <topology evidence="1">Multi-pass membrane protein</topology>
    </subcellularLocation>
</comment>
<dbReference type="InterPro" id="IPR009908">
    <property type="entry name" value="Methylamine_util_MauE"/>
</dbReference>
<dbReference type="SUPFAM" id="SSF52833">
    <property type="entry name" value="Thioredoxin-like"/>
    <property type="match status" value="1"/>
</dbReference>
<comment type="caution">
    <text evidence="8">The sequence shown here is derived from an EMBL/GenBank/DDBJ whole genome shotgun (WGS) entry which is preliminary data.</text>
</comment>
<feature type="transmembrane region" description="Helical" evidence="6">
    <location>
        <begin position="110"/>
        <end position="132"/>
    </location>
</feature>
<proteinExistence type="predicted"/>
<name>A0A4R5AQQ3_9ACTN</name>
<dbReference type="Pfam" id="PF07291">
    <property type="entry name" value="MauE"/>
    <property type="match status" value="1"/>
</dbReference>
<evidence type="ECO:0000256" key="5">
    <source>
        <dbReference type="SAM" id="MobiDB-lite"/>
    </source>
</evidence>
<protein>
    <recommendedName>
        <fullName evidence="7">Methylamine utilisation protein MauE domain-containing protein</fullName>
    </recommendedName>
</protein>
<dbReference type="GO" id="GO:0016020">
    <property type="term" value="C:membrane"/>
    <property type="evidence" value="ECO:0007669"/>
    <property type="project" value="UniProtKB-SubCell"/>
</dbReference>
<keyword evidence="3 6" id="KW-1133">Transmembrane helix</keyword>
<dbReference type="InterPro" id="IPR036249">
    <property type="entry name" value="Thioredoxin-like_sf"/>
</dbReference>
<dbReference type="EMBL" id="SMKY01000167">
    <property type="protein sequence ID" value="TDD74525.1"/>
    <property type="molecule type" value="Genomic_DNA"/>
</dbReference>
<accession>A0A4R5AQQ3</accession>
<dbReference type="Proteomes" id="UP000295578">
    <property type="component" value="Unassembled WGS sequence"/>
</dbReference>
<feature type="transmembrane region" description="Helical" evidence="6">
    <location>
        <begin position="70"/>
        <end position="90"/>
    </location>
</feature>
<dbReference type="RefSeq" id="WP_132200741.1">
    <property type="nucleotide sequence ID" value="NZ_SMKY01000167.1"/>
</dbReference>
<organism evidence="8 9">
    <name type="scientific">Actinomadura darangshiensis</name>
    <dbReference type="NCBI Taxonomy" id="705336"/>
    <lineage>
        <taxon>Bacteria</taxon>
        <taxon>Bacillati</taxon>
        <taxon>Actinomycetota</taxon>
        <taxon>Actinomycetes</taxon>
        <taxon>Streptosporangiales</taxon>
        <taxon>Thermomonosporaceae</taxon>
        <taxon>Actinomadura</taxon>
    </lineage>
</organism>
<evidence type="ECO:0000313" key="9">
    <source>
        <dbReference type="Proteomes" id="UP000295578"/>
    </source>
</evidence>
<evidence type="ECO:0000256" key="4">
    <source>
        <dbReference type="ARBA" id="ARBA00023136"/>
    </source>
</evidence>
<reference evidence="8 9" key="1">
    <citation type="submission" date="2019-03" db="EMBL/GenBank/DDBJ databases">
        <title>Draft genome sequences of novel Actinobacteria.</title>
        <authorList>
            <person name="Sahin N."/>
            <person name="Ay H."/>
            <person name="Saygin H."/>
        </authorList>
    </citation>
    <scope>NUCLEOTIDE SEQUENCE [LARGE SCALE GENOMIC DNA]</scope>
    <source>
        <strain evidence="8 9">DSM 45941</strain>
    </source>
</reference>
<evidence type="ECO:0000256" key="2">
    <source>
        <dbReference type="ARBA" id="ARBA00022692"/>
    </source>
</evidence>
<dbReference type="GO" id="GO:0030416">
    <property type="term" value="P:methylamine metabolic process"/>
    <property type="evidence" value="ECO:0007669"/>
    <property type="project" value="InterPro"/>
</dbReference>
<sequence>MTVPAAAWPVLIVVLAAAVAGKVRDVRGFGSVVAGYRILPDRLATPAAAAVLAAETVAAVLLAVPATRRWGALLAAVLFAAFLIAMASVLRRGMRIECGCFGSARGTSQVGAAGIARTGLLLLLAVAAAVAGPAAFSAVQPPLSLLALALVAAMPRLLRPARTSPDGTPPAGPRPGTRFQLADGPETMTAADGPTLFALISPTCGICTTMLPAFTEAARRVRVVVVSAGPPGEVRAHLAAHGIGLPLVVDPDVYDANGIPWPPYAVVTDPAGTVLAADGTDTAPRLATLLGTAPVRTATGHRRS</sequence>
<feature type="transmembrane region" description="Helical" evidence="6">
    <location>
        <begin position="43"/>
        <end position="64"/>
    </location>
</feature>
<evidence type="ECO:0000313" key="8">
    <source>
        <dbReference type="EMBL" id="TDD74525.1"/>
    </source>
</evidence>
<feature type="region of interest" description="Disordered" evidence="5">
    <location>
        <begin position="161"/>
        <end position="185"/>
    </location>
</feature>
<gene>
    <name evidence="8" type="ORF">E1293_29400</name>
</gene>
<feature type="domain" description="Methylamine utilisation protein MauE" evidence="7">
    <location>
        <begin position="10"/>
        <end position="129"/>
    </location>
</feature>
<evidence type="ECO:0000256" key="1">
    <source>
        <dbReference type="ARBA" id="ARBA00004141"/>
    </source>
</evidence>
<dbReference type="UniPathway" id="UPA00895"/>